<dbReference type="EMBL" id="JBIAXI010000001">
    <property type="protein sequence ID" value="MFF4771270.1"/>
    <property type="molecule type" value="Genomic_DNA"/>
</dbReference>
<organism evidence="3 4">
    <name type="scientific">Microtetraspora fusca</name>
    <dbReference type="NCBI Taxonomy" id="1997"/>
    <lineage>
        <taxon>Bacteria</taxon>
        <taxon>Bacillati</taxon>
        <taxon>Actinomycetota</taxon>
        <taxon>Actinomycetes</taxon>
        <taxon>Streptosporangiales</taxon>
        <taxon>Streptosporangiaceae</taxon>
        <taxon>Microtetraspora</taxon>
    </lineage>
</organism>
<name>A0ABW6UWF0_MICFU</name>
<feature type="domain" description="Ferric siderophore reductase C-terminal" evidence="2">
    <location>
        <begin position="230"/>
        <end position="247"/>
    </location>
</feature>
<feature type="region of interest" description="Disordered" evidence="1">
    <location>
        <begin position="249"/>
        <end position="272"/>
    </location>
</feature>
<evidence type="ECO:0000313" key="3">
    <source>
        <dbReference type="EMBL" id="MFF4771270.1"/>
    </source>
</evidence>
<protein>
    <submittedName>
        <fullName evidence="3">(2Fe-2S)-binding protein</fullName>
    </submittedName>
</protein>
<dbReference type="RefSeq" id="WP_387339929.1">
    <property type="nucleotide sequence ID" value="NZ_JBIAXI010000001.1"/>
</dbReference>
<accession>A0ABW6UWF0</accession>
<proteinExistence type="predicted"/>
<evidence type="ECO:0000313" key="4">
    <source>
        <dbReference type="Proteomes" id="UP001602119"/>
    </source>
</evidence>
<sequence>MDQHRLPLTKLQTGLPPASPSAVLRVIADISSVGGRFELGVSRAEAGWRPLTDLLTDPGGLEAVIRDMAGHMGTDETRVAASILFQKVASRLCSPAFGAAVAHGLLIGLDPRRVHWHAAPDGVLPLRVTDPAGWEVRDPVQAADALYRTVVIGLLEPLGEAVRAVVKIAPGLLWGNAASALAGTMRALVRVRPELTGPALTLGRELLDIGPLRDTGELAEPSPGHPFFVRRSCCLYYRVSGDKCGDCGLTDPGAPRDRRAHAVHGSRRARPA</sequence>
<dbReference type="Proteomes" id="UP001602119">
    <property type="component" value="Unassembled WGS sequence"/>
</dbReference>
<dbReference type="InterPro" id="IPR024726">
    <property type="entry name" value="FhuF_C"/>
</dbReference>
<evidence type="ECO:0000259" key="2">
    <source>
        <dbReference type="Pfam" id="PF11575"/>
    </source>
</evidence>
<evidence type="ECO:0000256" key="1">
    <source>
        <dbReference type="SAM" id="MobiDB-lite"/>
    </source>
</evidence>
<gene>
    <name evidence="3" type="ORF">ACFY05_00270</name>
</gene>
<comment type="caution">
    <text evidence="3">The sequence shown here is derived from an EMBL/GenBank/DDBJ whole genome shotgun (WGS) entry which is preliminary data.</text>
</comment>
<feature type="compositionally biased region" description="Basic residues" evidence="1">
    <location>
        <begin position="258"/>
        <end position="272"/>
    </location>
</feature>
<dbReference type="Pfam" id="PF11575">
    <property type="entry name" value="FhuF_C"/>
    <property type="match status" value="1"/>
</dbReference>
<reference evidence="3 4" key="1">
    <citation type="submission" date="2024-10" db="EMBL/GenBank/DDBJ databases">
        <title>The Natural Products Discovery Center: Release of the First 8490 Sequenced Strains for Exploring Actinobacteria Biosynthetic Diversity.</title>
        <authorList>
            <person name="Kalkreuter E."/>
            <person name="Kautsar S.A."/>
            <person name="Yang D."/>
            <person name="Bader C.D."/>
            <person name="Teijaro C.N."/>
            <person name="Fluegel L."/>
            <person name="Davis C.M."/>
            <person name="Simpson J.R."/>
            <person name="Lauterbach L."/>
            <person name="Steele A.D."/>
            <person name="Gui C."/>
            <person name="Meng S."/>
            <person name="Li G."/>
            <person name="Viehrig K."/>
            <person name="Ye F."/>
            <person name="Su P."/>
            <person name="Kiefer A.F."/>
            <person name="Nichols A."/>
            <person name="Cepeda A.J."/>
            <person name="Yan W."/>
            <person name="Fan B."/>
            <person name="Jiang Y."/>
            <person name="Adhikari A."/>
            <person name="Zheng C.-J."/>
            <person name="Schuster L."/>
            <person name="Cowan T.M."/>
            <person name="Smanski M.J."/>
            <person name="Chevrette M.G."/>
            <person name="De Carvalho L.P.S."/>
            <person name="Shen B."/>
        </authorList>
    </citation>
    <scope>NUCLEOTIDE SEQUENCE [LARGE SCALE GENOMIC DNA]</scope>
    <source>
        <strain evidence="3 4">NPDC001281</strain>
    </source>
</reference>
<keyword evidence="4" id="KW-1185">Reference proteome</keyword>